<dbReference type="EMBL" id="GG683778">
    <property type="protein sequence ID" value="EER01747.1"/>
    <property type="molecule type" value="Genomic_DNA"/>
</dbReference>
<dbReference type="PRINTS" id="PR01573">
    <property type="entry name" value="SUPERTUBBY"/>
</dbReference>
<dbReference type="Proteomes" id="UP000007800">
    <property type="component" value="Unassembled WGS sequence"/>
</dbReference>
<dbReference type="OrthoDB" id="8775810at2759"/>
<evidence type="ECO:0000256" key="2">
    <source>
        <dbReference type="SAM" id="MobiDB-lite"/>
    </source>
</evidence>
<dbReference type="PANTHER" id="PTHR16517">
    <property type="entry name" value="TUBBY-RELATED"/>
    <property type="match status" value="1"/>
</dbReference>
<feature type="region of interest" description="Disordered" evidence="2">
    <location>
        <begin position="55"/>
        <end position="75"/>
    </location>
</feature>
<protein>
    <recommendedName>
        <fullName evidence="3">Tubby C-terminal domain-containing protein</fullName>
    </recommendedName>
</protein>
<comment type="similarity">
    <text evidence="1">Belongs to the TUB family.</text>
</comment>
<dbReference type="Gene3D" id="3.20.90.10">
    <property type="entry name" value="Tubby Protein, Chain A"/>
    <property type="match status" value="1"/>
</dbReference>
<dbReference type="PANTHER" id="PTHR16517:SF7">
    <property type="entry name" value="PROTEIN KING TUBBY"/>
    <property type="match status" value="1"/>
</dbReference>
<feature type="domain" description="Tubby C-terminal" evidence="3">
    <location>
        <begin position="8"/>
        <end position="117"/>
    </location>
</feature>
<gene>
    <name evidence="4" type="ORF">Pmar_PMAR008213</name>
</gene>
<evidence type="ECO:0000313" key="4">
    <source>
        <dbReference type="EMBL" id="EER01747.1"/>
    </source>
</evidence>
<keyword evidence="5" id="KW-1185">Reference proteome</keyword>
<feature type="non-terminal residue" evidence="4">
    <location>
        <position position="129"/>
    </location>
</feature>
<organism evidence="5">
    <name type="scientific">Perkinsus marinus (strain ATCC 50983 / TXsc)</name>
    <dbReference type="NCBI Taxonomy" id="423536"/>
    <lineage>
        <taxon>Eukaryota</taxon>
        <taxon>Sar</taxon>
        <taxon>Alveolata</taxon>
        <taxon>Perkinsozoa</taxon>
        <taxon>Perkinsea</taxon>
        <taxon>Perkinsida</taxon>
        <taxon>Perkinsidae</taxon>
        <taxon>Perkinsus</taxon>
    </lineage>
</organism>
<dbReference type="AlphaFoldDB" id="C5LNJ6"/>
<reference evidence="4 5" key="1">
    <citation type="submission" date="2008-07" db="EMBL/GenBank/DDBJ databases">
        <authorList>
            <person name="El-Sayed N."/>
            <person name="Caler E."/>
            <person name="Inman J."/>
            <person name="Amedeo P."/>
            <person name="Hass B."/>
            <person name="Wortman J."/>
        </authorList>
    </citation>
    <scope>NUCLEOTIDE SEQUENCE [LARGE SCALE GENOMIC DNA]</scope>
    <source>
        <strain evidence="5">ATCC 50983 / TXsc</strain>
    </source>
</reference>
<dbReference type="GeneID" id="9040322"/>
<sequence length="129" mass="14881">MSYSKKSEKRKKNKTSNYQINACSTFDEMSRSVPHYIGKVRSNFMGTEFTIYSTGIHDNNNNETHQQQEEKEEAASPQYILGKGDKIEIGGVFYTNTLFTNNPRGPRQMHVVLPNIDYPLLKDNNDKRN</sequence>
<dbReference type="RefSeq" id="XP_002769029.1">
    <property type="nucleotide sequence ID" value="XM_002768983.1"/>
</dbReference>
<dbReference type="InParanoid" id="C5LNJ6"/>
<evidence type="ECO:0000313" key="5">
    <source>
        <dbReference type="Proteomes" id="UP000007800"/>
    </source>
</evidence>
<dbReference type="InterPro" id="IPR000007">
    <property type="entry name" value="Tubby_C"/>
</dbReference>
<proteinExistence type="inferred from homology"/>
<evidence type="ECO:0000259" key="3">
    <source>
        <dbReference type="Pfam" id="PF01167"/>
    </source>
</evidence>
<dbReference type="SUPFAM" id="SSF54518">
    <property type="entry name" value="Tubby C-terminal domain-like"/>
    <property type="match status" value="1"/>
</dbReference>
<dbReference type="Pfam" id="PF01167">
    <property type="entry name" value="Tub"/>
    <property type="match status" value="1"/>
</dbReference>
<accession>C5LNJ6</accession>
<dbReference type="InterPro" id="IPR025659">
    <property type="entry name" value="Tubby-like_C"/>
</dbReference>
<evidence type="ECO:0000256" key="1">
    <source>
        <dbReference type="ARBA" id="ARBA00007129"/>
    </source>
</evidence>
<name>C5LNJ6_PERM5</name>